<evidence type="ECO:0000313" key="1">
    <source>
        <dbReference type="EMBL" id="PRX64221.1"/>
    </source>
</evidence>
<evidence type="ECO:0000313" key="2">
    <source>
        <dbReference type="Proteomes" id="UP000238312"/>
    </source>
</evidence>
<gene>
    <name evidence="1" type="ORF">B0I32_109149</name>
</gene>
<proteinExistence type="predicted"/>
<organism evidence="1 2">
    <name type="scientific">Nonomuraea fuscirosea</name>
    <dbReference type="NCBI Taxonomy" id="1291556"/>
    <lineage>
        <taxon>Bacteria</taxon>
        <taxon>Bacillati</taxon>
        <taxon>Actinomycetota</taxon>
        <taxon>Actinomycetes</taxon>
        <taxon>Streptosporangiales</taxon>
        <taxon>Streptosporangiaceae</taxon>
        <taxon>Nonomuraea</taxon>
    </lineage>
</organism>
<reference evidence="1 2" key="1">
    <citation type="submission" date="2018-03" db="EMBL/GenBank/DDBJ databases">
        <title>Genomic Encyclopedia of Type Strains, Phase III (KMG-III): the genomes of soil and plant-associated and newly described type strains.</title>
        <authorList>
            <person name="Whitman W."/>
        </authorList>
    </citation>
    <scope>NUCLEOTIDE SEQUENCE [LARGE SCALE GENOMIC DNA]</scope>
    <source>
        <strain evidence="1 2">CGMCC 4.7104</strain>
    </source>
</reference>
<dbReference type="Proteomes" id="UP000238312">
    <property type="component" value="Unassembled WGS sequence"/>
</dbReference>
<dbReference type="EMBL" id="PVNG01000009">
    <property type="protein sequence ID" value="PRX64221.1"/>
    <property type="molecule type" value="Genomic_DNA"/>
</dbReference>
<accession>A0A2T0MYC0</accession>
<protein>
    <submittedName>
        <fullName evidence="1">Uncharacterized protein</fullName>
    </submittedName>
</protein>
<comment type="caution">
    <text evidence="1">The sequence shown here is derived from an EMBL/GenBank/DDBJ whole genome shotgun (WGS) entry which is preliminary data.</text>
</comment>
<dbReference type="AlphaFoldDB" id="A0A2T0MYC0"/>
<sequence length="203" mass="22336">MNLRDRAEGVRFLIRDRDASLTRSSATSATAGQRPHPGFRTPHVVDTFDDTSNWDFWSLRATGTASSAPDGHAGNGLKLDYDFTQSTQTRGVGIWPSAGLLPVAGQPAAFKLWVKSEGHDQRTRLEVVDRDGTLHTIEPAFITEPGWQQITYDVPDGMAYPVSLHRVRIGVHLELEVHTDPAWDPLARGRRGHLVLDGKAAPP</sequence>
<keyword evidence="2" id="KW-1185">Reference proteome</keyword>
<name>A0A2T0MYC0_9ACTN</name>